<comment type="similarity">
    <text evidence="3">Belongs to the CCDC85 family.</text>
</comment>
<feature type="coiled-coil region" evidence="8">
    <location>
        <begin position="19"/>
        <end position="78"/>
    </location>
</feature>
<dbReference type="Proteomes" id="UP000283210">
    <property type="component" value="Chromosome 22"/>
</dbReference>
<evidence type="ECO:0000256" key="2">
    <source>
        <dbReference type="ARBA" id="ARBA00004536"/>
    </source>
</evidence>
<reference evidence="10 11" key="2">
    <citation type="submission" date="2019-01" db="EMBL/GenBank/DDBJ databases">
        <title>A chromosome length genome reference of the Java medaka (oryzias javanicus).</title>
        <authorList>
            <person name="Herpin A."/>
            <person name="Takehana Y."/>
            <person name="Naruse K."/>
            <person name="Ansai S."/>
            <person name="Kawaguchi M."/>
        </authorList>
    </citation>
    <scope>NUCLEOTIDE SEQUENCE [LARGE SCALE GENOMIC DNA]</scope>
    <source>
        <strain evidence="10">RS831</strain>
        <tissue evidence="10">Whole body</tissue>
    </source>
</reference>
<evidence type="ECO:0000256" key="9">
    <source>
        <dbReference type="SAM" id="MobiDB-lite"/>
    </source>
</evidence>
<evidence type="ECO:0000313" key="11">
    <source>
        <dbReference type="Proteomes" id="UP000283210"/>
    </source>
</evidence>
<dbReference type="Pfam" id="PF10226">
    <property type="entry name" value="CCDC85"/>
    <property type="match status" value="1"/>
</dbReference>
<keyword evidence="11" id="KW-1185">Reference proteome</keyword>
<keyword evidence="6" id="KW-0965">Cell junction</keyword>
<keyword evidence="5" id="KW-0217">Developmental protein</keyword>
<proteinExistence type="inferred from homology"/>
<evidence type="ECO:0008006" key="12">
    <source>
        <dbReference type="Google" id="ProtNLM"/>
    </source>
</evidence>
<organism evidence="10 11">
    <name type="scientific">Oryzias javanicus</name>
    <name type="common">Javanese ricefish</name>
    <name type="synonym">Aplocheilus javanicus</name>
    <dbReference type="NCBI Taxonomy" id="123683"/>
    <lineage>
        <taxon>Eukaryota</taxon>
        <taxon>Metazoa</taxon>
        <taxon>Chordata</taxon>
        <taxon>Craniata</taxon>
        <taxon>Vertebrata</taxon>
        <taxon>Euteleostomi</taxon>
        <taxon>Actinopterygii</taxon>
        <taxon>Neopterygii</taxon>
        <taxon>Teleostei</taxon>
        <taxon>Neoteleostei</taxon>
        <taxon>Acanthomorphata</taxon>
        <taxon>Ovalentaria</taxon>
        <taxon>Atherinomorphae</taxon>
        <taxon>Beloniformes</taxon>
        <taxon>Adrianichthyidae</taxon>
        <taxon>Oryziinae</taxon>
        <taxon>Oryzias</taxon>
    </lineage>
</organism>
<name>A0A3S2P4A2_ORYJA</name>
<evidence type="ECO:0000256" key="5">
    <source>
        <dbReference type="ARBA" id="ARBA00022473"/>
    </source>
</evidence>
<dbReference type="OrthoDB" id="10056395at2759"/>
<dbReference type="EMBL" id="CM012458">
    <property type="protein sequence ID" value="RVE56906.1"/>
    <property type="molecule type" value="Genomic_DNA"/>
</dbReference>
<dbReference type="GO" id="GO:0005923">
    <property type="term" value="C:bicellular tight junction"/>
    <property type="evidence" value="ECO:0007669"/>
    <property type="project" value="UniProtKB-SubCell"/>
</dbReference>
<feature type="region of interest" description="Disordered" evidence="9">
    <location>
        <begin position="148"/>
        <end position="200"/>
    </location>
</feature>
<evidence type="ECO:0000256" key="7">
    <source>
        <dbReference type="ARBA" id="ARBA00023054"/>
    </source>
</evidence>
<evidence type="ECO:0000256" key="8">
    <source>
        <dbReference type="SAM" id="Coils"/>
    </source>
</evidence>
<feature type="compositionally biased region" description="Polar residues" evidence="9">
    <location>
        <begin position="276"/>
        <end position="290"/>
    </location>
</feature>
<comment type="subcellular location">
    <subcellularLocation>
        <location evidence="2">Cell junction</location>
        <location evidence="2">Adherens junction</location>
    </subcellularLocation>
    <subcellularLocation>
        <location evidence="1">Cell junction</location>
        <location evidence="1">Tight junction</location>
    </subcellularLocation>
</comment>
<protein>
    <recommendedName>
        <fullName evidence="12">Coiled-coil domain-containing protein 85C</fullName>
    </recommendedName>
</protein>
<dbReference type="PANTHER" id="PTHR13546:SF14">
    <property type="entry name" value="COILED-COIL DOMAIN-CONTAINING PROTEIN 85C"/>
    <property type="match status" value="1"/>
</dbReference>
<dbReference type="AlphaFoldDB" id="A0A3S2P4A2"/>
<evidence type="ECO:0000256" key="3">
    <source>
        <dbReference type="ARBA" id="ARBA00009052"/>
    </source>
</evidence>
<dbReference type="PANTHER" id="PTHR13546">
    <property type="entry name" value="RE60986P"/>
    <property type="match status" value="1"/>
</dbReference>
<feature type="coiled-coil region" evidence="8">
    <location>
        <begin position="118"/>
        <end position="145"/>
    </location>
</feature>
<accession>A0A3S2P4A2</accession>
<keyword evidence="7 8" id="KW-0175">Coiled coil</keyword>
<evidence type="ECO:0000256" key="4">
    <source>
        <dbReference type="ARBA" id="ARBA00022427"/>
    </source>
</evidence>
<reference evidence="10 11" key="1">
    <citation type="submission" date="2018-11" db="EMBL/GenBank/DDBJ databases">
        <authorList>
            <person name="Lopez-Roques C."/>
            <person name="Donnadieu C."/>
            <person name="Bouchez O."/>
            <person name="Klopp C."/>
            <person name="Cabau C."/>
            <person name="Zahm M."/>
        </authorList>
    </citation>
    <scope>NUCLEOTIDE SEQUENCE [LARGE SCALE GENOMIC DNA]</scope>
    <source>
        <strain evidence="10">RS831</strain>
        <tissue evidence="10">Whole body</tissue>
    </source>
</reference>
<evidence type="ECO:0000256" key="1">
    <source>
        <dbReference type="ARBA" id="ARBA00004435"/>
    </source>
</evidence>
<dbReference type="InterPro" id="IPR019359">
    <property type="entry name" value="CCDC85"/>
</dbReference>
<sequence length="290" mass="32195">MEAAGVSRLPDEELLLRGKEDLIQMLRSLENRNVELMLEQGSLMKDVNRSLQGHLHEIRSLKEVNQRLQEDNQELRELCCFLDDDRQKGRKMCREWQRFGRYTAGVLWRDVGLYQQKLTELEAGQEALRAENAELKEIVLMLDEERGGAGSRSSIDSQSSLSGAVPPRDGGDGSSASSTGSGGSPDHHPNPLKPGEGAGWSADDLSVGDVYIRELQDRVRLLEEQNQQLLSQKAVRIQSAKLSPTGPCLPPGQKPEAVVHAMKVISNPPPKYNLMKSPNSSHSSQFTFKT</sequence>
<evidence type="ECO:0000256" key="6">
    <source>
        <dbReference type="ARBA" id="ARBA00022949"/>
    </source>
</evidence>
<keyword evidence="4" id="KW-0796">Tight junction</keyword>
<evidence type="ECO:0000313" key="10">
    <source>
        <dbReference type="EMBL" id="RVE56906.1"/>
    </source>
</evidence>
<gene>
    <name evidence="10" type="ORF">OJAV_G00210830</name>
</gene>
<feature type="compositionally biased region" description="Low complexity" evidence="9">
    <location>
        <begin position="151"/>
        <end position="162"/>
    </location>
</feature>
<dbReference type="GO" id="GO:0005912">
    <property type="term" value="C:adherens junction"/>
    <property type="evidence" value="ECO:0007669"/>
    <property type="project" value="UniProtKB-SubCell"/>
</dbReference>
<feature type="region of interest" description="Disordered" evidence="9">
    <location>
        <begin position="269"/>
        <end position="290"/>
    </location>
</feature>